<accession>A0ABQ8UB28</accession>
<keyword evidence="3" id="KW-1185">Reference proteome</keyword>
<evidence type="ECO:0000313" key="2">
    <source>
        <dbReference type="EMBL" id="KAJ4456505.1"/>
    </source>
</evidence>
<protein>
    <submittedName>
        <fullName evidence="2">Uncharacterized protein</fullName>
    </submittedName>
</protein>
<evidence type="ECO:0000313" key="3">
    <source>
        <dbReference type="Proteomes" id="UP001141327"/>
    </source>
</evidence>
<feature type="region of interest" description="Disordered" evidence="1">
    <location>
        <begin position="291"/>
        <end position="320"/>
    </location>
</feature>
<organism evidence="2 3">
    <name type="scientific">Paratrimastix pyriformis</name>
    <dbReference type="NCBI Taxonomy" id="342808"/>
    <lineage>
        <taxon>Eukaryota</taxon>
        <taxon>Metamonada</taxon>
        <taxon>Preaxostyla</taxon>
        <taxon>Paratrimastigidae</taxon>
        <taxon>Paratrimastix</taxon>
    </lineage>
</organism>
<dbReference type="EMBL" id="JAPMOS010000068">
    <property type="protein sequence ID" value="KAJ4456505.1"/>
    <property type="molecule type" value="Genomic_DNA"/>
</dbReference>
<dbReference type="InterPro" id="IPR011989">
    <property type="entry name" value="ARM-like"/>
</dbReference>
<sequence length="699" mass="73041">MTSAQPSSEKVMLVLSVEGAKNRRVPFFRNSGFESLKSMLAREYAPDSIAEISYSLTNGDVFAIAGDDSLEGYLEEIPLPHLKVSLAAAPPLPAAAALTAAPPTAHSDLPTVAETLLLGEITNLRVGAETTNGIAEQPPEPQQLPARATATETQTAAAAAIVAAPPAAAPESAQPLGASDDAMQTPAEPTPSGGETAPPEPSLPPLAMCTLQLEAIGLPPRTVEITSDQADSMRFDDFKRLLAAQFEGRTLAGAPAIGPASGAVTGLVDSEEALHQLLRDSLARPVVLQVPLQQAEQKKQQKTKRKKHKEQPHPADEPQQAAVGVGLGARQREVAGGVPVGSRARRVRRLLDEFATPVDIADPKTGRLLSEVIDLVHGQEKNAAELAGVVAPLARLLAAVPTNLPTIDPVLAALVFAAIASLAVHAENRLAFLRAHVAHPLVRLLSANLDPPIIRLGTVVFELVGTIANLSIDPEDSFYFRQTGVAAPLVKLLIANTNLLANPVAAERFLTACHNISADPVNKASFGPEVAAPIVRLLKATPDLFAINPIVAAVFLGVIANLSTPGDSVGVAFGRAGVALPLARLLTTARPDLPTTSSDLALELLRACANLLMTDPTSMATFGSAGVAGPLVGMLTAHPNLPVTHPEVAEQLLRVAFMLSMDPRNRTSLAPARPCLLHFRTLPAPLIIGGLSDAILKAL</sequence>
<evidence type="ECO:0000256" key="1">
    <source>
        <dbReference type="SAM" id="MobiDB-lite"/>
    </source>
</evidence>
<reference evidence="2" key="1">
    <citation type="journal article" date="2022" name="bioRxiv">
        <title>Genomics of Preaxostyla Flagellates Illuminates Evolutionary Transitions and the Path Towards Mitochondrial Loss.</title>
        <authorList>
            <person name="Novak L.V.F."/>
            <person name="Treitli S.C."/>
            <person name="Pyrih J."/>
            <person name="Halakuc P."/>
            <person name="Pipaliya S.V."/>
            <person name="Vacek V."/>
            <person name="Brzon O."/>
            <person name="Soukal P."/>
            <person name="Eme L."/>
            <person name="Dacks J.B."/>
            <person name="Karnkowska A."/>
            <person name="Elias M."/>
            <person name="Hampl V."/>
        </authorList>
    </citation>
    <scope>NUCLEOTIDE SEQUENCE</scope>
    <source>
        <strain evidence="2">RCP-MX</strain>
    </source>
</reference>
<dbReference type="SUPFAM" id="SSF48371">
    <property type="entry name" value="ARM repeat"/>
    <property type="match status" value="1"/>
</dbReference>
<name>A0ABQ8UB28_9EUKA</name>
<proteinExistence type="predicted"/>
<dbReference type="InterPro" id="IPR016024">
    <property type="entry name" value="ARM-type_fold"/>
</dbReference>
<dbReference type="Gene3D" id="1.25.10.10">
    <property type="entry name" value="Leucine-rich Repeat Variant"/>
    <property type="match status" value="1"/>
</dbReference>
<comment type="caution">
    <text evidence="2">The sequence shown here is derived from an EMBL/GenBank/DDBJ whole genome shotgun (WGS) entry which is preliminary data.</text>
</comment>
<feature type="compositionally biased region" description="Basic residues" evidence="1">
    <location>
        <begin position="300"/>
        <end position="310"/>
    </location>
</feature>
<gene>
    <name evidence="2" type="ORF">PAPYR_8244</name>
</gene>
<feature type="region of interest" description="Disordered" evidence="1">
    <location>
        <begin position="165"/>
        <end position="205"/>
    </location>
</feature>
<dbReference type="Proteomes" id="UP001141327">
    <property type="component" value="Unassembled WGS sequence"/>
</dbReference>